<gene>
    <name evidence="3" type="ORF">I6I06_29010</name>
</gene>
<feature type="region of interest" description="Disordered" evidence="1">
    <location>
        <begin position="74"/>
        <end position="94"/>
    </location>
</feature>
<protein>
    <submittedName>
        <fullName evidence="3">VirB3 family type IV secretion system protein</fullName>
    </submittedName>
</protein>
<dbReference type="EMBL" id="CP066077">
    <property type="protein sequence ID" value="QQC67862.1"/>
    <property type="molecule type" value="Genomic_DNA"/>
</dbReference>
<name>A0A7T4TC43_9BURK</name>
<keyword evidence="2" id="KW-0812">Transmembrane</keyword>
<reference evidence="3 4" key="1">
    <citation type="submission" date="2020-12" db="EMBL/GenBank/DDBJ databases">
        <title>FDA dAtabase for Regulatory Grade micrObial Sequences (FDA-ARGOS): Supporting development and validation of Infectious Disease Dx tests.</title>
        <authorList>
            <person name="Nelson B."/>
            <person name="Plummer A."/>
            <person name="Tallon L."/>
            <person name="Sadzewicz L."/>
            <person name="Zhao X."/>
            <person name="Boylan J."/>
            <person name="Ott S."/>
            <person name="Bowen H."/>
            <person name="Vavikolanu K."/>
            <person name="Mehta A."/>
            <person name="Aluvathingal J."/>
            <person name="Nadendla S."/>
            <person name="Myers T."/>
            <person name="Yan Y."/>
            <person name="Sichtig H."/>
        </authorList>
    </citation>
    <scope>NUCLEOTIDE SEQUENCE [LARGE SCALE GENOMIC DNA]</scope>
    <source>
        <strain evidence="3 4">FDAARGOS_1049</strain>
        <plasmid evidence="3 4">unnamed</plasmid>
    </source>
</reference>
<keyword evidence="3" id="KW-0614">Plasmid</keyword>
<keyword evidence="2" id="KW-1133">Transmembrane helix</keyword>
<geneLocation type="plasmid" evidence="3 4">
    <name>unnamed</name>
</geneLocation>
<evidence type="ECO:0000256" key="2">
    <source>
        <dbReference type="SAM" id="Phobius"/>
    </source>
</evidence>
<proteinExistence type="predicted"/>
<dbReference type="KEGG" id="pgis:I6I06_29010"/>
<keyword evidence="2" id="KW-0472">Membrane</keyword>
<feature type="transmembrane region" description="Helical" evidence="2">
    <location>
        <begin position="12"/>
        <end position="35"/>
    </location>
</feature>
<dbReference type="RefSeq" id="WP_042329682.1">
    <property type="nucleotide sequence ID" value="NZ_CP066077.1"/>
</dbReference>
<accession>A0A7T4TC43</accession>
<dbReference type="Proteomes" id="UP000595610">
    <property type="component" value="Plasmid unnamed"/>
</dbReference>
<evidence type="ECO:0000313" key="4">
    <source>
        <dbReference type="Proteomes" id="UP000595610"/>
    </source>
</evidence>
<dbReference type="PROSITE" id="PS51257">
    <property type="entry name" value="PROKAR_LIPOPROTEIN"/>
    <property type="match status" value="1"/>
</dbReference>
<dbReference type="AlphaFoldDB" id="A0A7T4TC43"/>
<sequence length="94" mass="10556">MREVHRIPRGMVQPWMIGGCLAELLLGSFALPTVAFMFLKWWPVMLAIPFLIVVSYLVTAKDIFRMSVVYSSAGTPAKPRSLKKWGGAKTYAPR</sequence>
<keyword evidence="4" id="KW-1185">Reference proteome</keyword>
<feature type="transmembrane region" description="Helical" evidence="2">
    <location>
        <begin position="41"/>
        <end position="58"/>
    </location>
</feature>
<organism evidence="3 4">
    <name type="scientific">Paraburkholderia ginsengisoli</name>
    <dbReference type="NCBI Taxonomy" id="311231"/>
    <lineage>
        <taxon>Bacteria</taxon>
        <taxon>Pseudomonadati</taxon>
        <taxon>Pseudomonadota</taxon>
        <taxon>Betaproteobacteria</taxon>
        <taxon>Burkholderiales</taxon>
        <taxon>Burkholderiaceae</taxon>
        <taxon>Paraburkholderia</taxon>
    </lineage>
</organism>
<evidence type="ECO:0000313" key="3">
    <source>
        <dbReference type="EMBL" id="QQC67862.1"/>
    </source>
</evidence>
<evidence type="ECO:0000256" key="1">
    <source>
        <dbReference type="SAM" id="MobiDB-lite"/>
    </source>
</evidence>